<dbReference type="AlphaFoldDB" id="A0A2T0XMA9"/>
<dbReference type="InterPro" id="IPR023614">
    <property type="entry name" value="Porin_dom_sf"/>
</dbReference>
<evidence type="ECO:0000256" key="1">
    <source>
        <dbReference type="SAM" id="SignalP"/>
    </source>
</evidence>
<dbReference type="Pfam" id="PF07396">
    <property type="entry name" value="Porin_O_P"/>
    <property type="match status" value="1"/>
</dbReference>
<keyword evidence="1" id="KW-0732">Signal</keyword>
<dbReference type="RefSeq" id="WP_106153029.1">
    <property type="nucleotide sequence ID" value="NZ_PVTS01000007.1"/>
</dbReference>
<name>A0A2T0XMA9_9BACT</name>
<comment type="caution">
    <text evidence="2">The sequence shown here is derived from an EMBL/GenBank/DDBJ whole genome shotgun (WGS) entry which is preliminary data.</text>
</comment>
<proteinExistence type="predicted"/>
<dbReference type="OrthoDB" id="1116797at2"/>
<accession>A0A2T0XMA9</accession>
<sequence>MFSLKRMVFFLFVSIGTVSPVLAQEGEAKDFEPSGEVFGKIFTNFNTSLSGPDQQTAFEVRRAYLGYEYQISKEFSAEVKIDIGSPNDASQYSLLRRFGYFKTAMVQYTPFDFLQVTFGLQDATQFKLQDKFWKRRYINESLMGAYKYGSSADIGAKVAYLTDLVDVDFALFNGEGYSSLQNDNTFKAALGATFRPLDGLITRLYGDFSSKQVNQGTGSLFAGYRHDLFSIGGEYALHFNRSFQDDHNIDGFSILGDVKILPKTWVFGRFDKIESNIPDGETVPWNLSKDETAVTAGIEYIPIKAIKIAANYQDHYPAASNLDAVSAFYLNIEASF</sequence>
<reference evidence="2 3" key="1">
    <citation type="submission" date="2018-07" db="EMBL/GenBank/DDBJ databases">
        <title>Freshwater and sediment microbial communities from various areas in North America, analyzing microbe dynamics in response to fracking.</title>
        <authorList>
            <person name="Lamendella R."/>
        </authorList>
    </citation>
    <scope>NUCLEOTIDE SEQUENCE [LARGE SCALE GENOMIC DNA]</scope>
    <source>
        <strain evidence="2 3">160A</strain>
    </source>
</reference>
<evidence type="ECO:0000313" key="3">
    <source>
        <dbReference type="Proteomes" id="UP000252733"/>
    </source>
</evidence>
<dbReference type="Gene3D" id="2.40.160.10">
    <property type="entry name" value="Porin"/>
    <property type="match status" value="1"/>
</dbReference>
<dbReference type="EMBL" id="QPIZ01000003">
    <property type="protein sequence ID" value="RCW38691.1"/>
    <property type="molecule type" value="Genomic_DNA"/>
</dbReference>
<evidence type="ECO:0000313" key="2">
    <source>
        <dbReference type="EMBL" id="RCW38691.1"/>
    </source>
</evidence>
<dbReference type="STRING" id="1168289.GCA_000259075_01065"/>
<dbReference type="InterPro" id="IPR010870">
    <property type="entry name" value="Porin_O/P"/>
</dbReference>
<feature type="signal peptide" evidence="1">
    <location>
        <begin position="1"/>
        <end position="23"/>
    </location>
</feature>
<protein>
    <submittedName>
        <fullName evidence="2">Phosphate-selective porin O/P</fullName>
    </submittedName>
</protein>
<organism evidence="2 3">
    <name type="scientific">Marinilabilia salmonicolor</name>
    <dbReference type="NCBI Taxonomy" id="989"/>
    <lineage>
        <taxon>Bacteria</taxon>
        <taxon>Pseudomonadati</taxon>
        <taxon>Bacteroidota</taxon>
        <taxon>Bacteroidia</taxon>
        <taxon>Marinilabiliales</taxon>
        <taxon>Marinilabiliaceae</taxon>
        <taxon>Marinilabilia</taxon>
    </lineage>
</organism>
<dbReference type="SUPFAM" id="SSF56935">
    <property type="entry name" value="Porins"/>
    <property type="match status" value="1"/>
</dbReference>
<keyword evidence="3" id="KW-1185">Reference proteome</keyword>
<feature type="chain" id="PRO_5030056671" evidence="1">
    <location>
        <begin position="24"/>
        <end position="336"/>
    </location>
</feature>
<dbReference type="Proteomes" id="UP000252733">
    <property type="component" value="Unassembled WGS sequence"/>
</dbReference>
<gene>
    <name evidence="2" type="ORF">DFO77_103162</name>
</gene>